<evidence type="ECO:0000313" key="2">
    <source>
        <dbReference type="EMBL" id="RSK75488.1"/>
    </source>
</evidence>
<dbReference type="STRING" id="93218.XM39_09950"/>
<dbReference type="RefSeq" id="WP_042113880.1">
    <property type="nucleotide sequence ID" value="NZ_CABPSX010000001.1"/>
</dbReference>
<dbReference type="CDD" id="cd02947">
    <property type="entry name" value="TRX_family"/>
    <property type="match status" value="1"/>
</dbReference>
<keyword evidence="4" id="KW-1185">Reference proteome</keyword>
<dbReference type="InterPro" id="IPR013766">
    <property type="entry name" value="Thioredoxin_domain"/>
</dbReference>
<dbReference type="AlphaFoldDB" id="A0A0B5F2C4"/>
<evidence type="ECO:0000313" key="5">
    <source>
        <dbReference type="Proteomes" id="UP000364291"/>
    </source>
</evidence>
<feature type="domain" description="Thioredoxin" evidence="1">
    <location>
        <begin position="1"/>
        <end position="112"/>
    </location>
</feature>
<dbReference type="Pfam" id="PF00085">
    <property type="entry name" value="Thioredoxin"/>
    <property type="match status" value="1"/>
</dbReference>
<dbReference type="EMBL" id="RWHX01000067">
    <property type="protein sequence ID" value="RSK75488.1"/>
    <property type="molecule type" value="Genomic_DNA"/>
</dbReference>
<name>A0A0B5F2C4_9BURK</name>
<dbReference type="KEGG" id="papi:SG18_09750"/>
<dbReference type="Gene3D" id="3.40.30.10">
    <property type="entry name" value="Glutaredoxin"/>
    <property type="match status" value="1"/>
</dbReference>
<reference evidence="3 5" key="2">
    <citation type="submission" date="2019-08" db="EMBL/GenBank/DDBJ databases">
        <authorList>
            <person name="Peeters C."/>
        </authorList>
    </citation>
    <scope>NUCLEOTIDE SEQUENCE [LARGE SCALE GENOMIC DNA]</scope>
    <source>
        <strain evidence="3 5">LMG 18089</strain>
    </source>
</reference>
<dbReference type="PROSITE" id="PS51352">
    <property type="entry name" value="THIOREDOXIN_2"/>
    <property type="match status" value="1"/>
</dbReference>
<dbReference type="Proteomes" id="UP000364291">
    <property type="component" value="Unassembled WGS sequence"/>
</dbReference>
<evidence type="ECO:0000259" key="1">
    <source>
        <dbReference type="PROSITE" id="PS51352"/>
    </source>
</evidence>
<dbReference type="InterPro" id="IPR036249">
    <property type="entry name" value="Thioredoxin-like_sf"/>
</dbReference>
<sequence length="129" mass="14001">MPVFDPVADRSALAAALADGNTRLVACLCAAWCGTCREYAQTFEQLAASHPALCFVWVDIETHADWLDDHDIENFPTVLVQDASQPTRQARFFGPVLPAIGILERMLDARVLGDATVVAPALREHLLAG</sequence>
<evidence type="ECO:0000313" key="3">
    <source>
        <dbReference type="EMBL" id="VVG69475.1"/>
    </source>
</evidence>
<gene>
    <name evidence="2" type="ORF">EJE83_23665</name>
    <name evidence="3" type="ORF">PAP18089_00430</name>
</gene>
<dbReference type="OrthoDB" id="8521206at2"/>
<dbReference type="SUPFAM" id="SSF52833">
    <property type="entry name" value="Thioredoxin-like"/>
    <property type="match status" value="1"/>
</dbReference>
<dbReference type="EMBL" id="CABPSX010000001">
    <property type="protein sequence ID" value="VVG69475.1"/>
    <property type="molecule type" value="Genomic_DNA"/>
</dbReference>
<dbReference type="GeneID" id="47016908"/>
<dbReference type="Proteomes" id="UP000270216">
    <property type="component" value="Unassembled WGS sequence"/>
</dbReference>
<protein>
    <submittedName>
        <fullName evidence="3">Thioredoxin</fullName>
    </submittedName>
</protein>
<reference evidence="2 4" key="1">
    <citation type="submission" date="2018-12" db="EMBL/GenBank/DDBJ databases">
        <title>Whole genome sequence of a Pandoraea apista isolate from a patient with cystic fibrosis.</title>
        <authorList>
            <person name="Kenna D.T."/>
            <person name="Turton J.F."/>
        </authorList>
    </citation>
    <scope>NUCLEOTIDE SEQUENCE [LARGE SCALE GENOMIC DNA]</scope>
    <source>
        <strain evidence="2 4">Pa13324</strain>
    </source>
</reference>
<organism evidence="3 5">
    <name type="scientific">Pandoraea apista</name>
    <dbReference type="NCBI Taxonomy" id="93218"/>
    <lineage>
        <taxon>Bacteria</taxon>
        <taxon>Pseudomonadati</taxon>
        <taxon>Pseudomonadota</taxon>
        <taxon>Betaproteobacteria</taxon>
        <taxon>Burkholderiales</taxon>
        <taxon>Burkholderiaceae</taxon>
        <taxon>Pandoraea</taxon>
    </lineage>
</organism>
<proteinExistence type="predicted"/>
<accession>A0A0B5F2C4</accession>
<evidence type="ECO:0000313" key="4">
    <source>
        <dbReference type="Proteomes" id="UP000270216"/>
    </source>
</evidence>